<keyword evidence="4 6" id="KW-1133">Transmembrane helix</keyword>
<dbReference type="Proteomes" id="UP000292373">
    <property type="component" value="Unassembled WGS sequence"/>
</dbReference>
<organism evidence="8 9">
    <name type="scientific">Propioniciclava sinopodophylli</name>
    <dbReference type="NCBI Taxonomy" id="1837344"/>
    <lineage>
        <taxon>Bacteria</taxon>
        <taxon>Bacillati</taxon>
        <taxon>Actinomycetota</taxon>
        <taxon>Actinomycetes</taxon>
        <taxon>Propionibacteriales</taxon>
        <taxon>Propionibacteriaceae</taxon>
        <taxon>Propioniciclava</taxon>
    </lineage>
</organism>
<feature type="domain" description="Phage shock protein PspC N-terminal" evidence="7">
    <location>
        <begin position="75"/>
        <end position="129"/>
    </location>
</feature>
<evidence type="ECO:0000256" key="1">
    <source>
        <dbReference type="ARBA" id="ARBA00004162"/>
    </source>
</evidence>
<evidence type="ECO:0000256" key="4">
    <source>
        <dbReference type="ARBA" id="ARBA00022989"/>
    </source>
</evidence>
<evidence type="ECO:0000256" key="2">
    <source>
        <dbReference type="ARBA" id="ARBA00022475"/>
    </source>
</evidence>
<dbReference type="InterPro" id="IPR007168">
    <property type="entry name" value="Phageshock_PspC_N"/>
</dbReference>
<evidence type="ECO:0000313" key="9">
    <source>
        <dbReference type="Proteomes" id="UP000292373"/>
    </source>
</evidence>
<dbReference type="EMBL" id="SDMQ01000002">
    <property type="protein sequence ID" value="TBT87187.1"/>
    <property type="molecule type" value="Genomic_DNA"/>
</dbReference>
<protein>
    <submittedName>
        <fullName evidence="8">PspC domain-containing protein</fullName>
    </submittedName>
</protein>
<feature type="transmembrane region" description="Helical" evidence="6">
    <location>
        <begin position="323"/>
        <end position="344"/>
    </location>
</feature>
<proteinExistence type="predicted"/>
<feature type="transmembrane region" description="Helical" evidence="6">
    <location>
        <begin position="263"/>
        <end position="287"/>
    </location>
</feature>
<keyword evidence="9" id="KW-1185">Reference proteome</keyword>
<evidence type="ECO:0000259" key="7">
    <source>
        <dbReference type="Pfam" id="PF04024"/>
    </source>
</evidence>
<dbReference type="InterPro" id="IPR052027">
    <property type="entry name" value="PspC"/>
</dbReference>
<feature type="transmembrane region" description="Helical" evidence="6">
    <location>
        <begin position="148"/>
        <end position="166"/>
    </location>
</feature>
<evidence type="ECO:0000256" key="5">
    <source>
        <dbReference type="ARBA" id="ARBA00023136"/>
    </source>
</evidence>
<keyword evidence="2" id="KW-1003">Cell membrane</keyword>
<gene>
    <name evidence="8" type="ORF">ET989_02410</name>
</gene>
<dbReference type="OrthoDB" id="7359894at2"/>
<accession>A0A4V2JSP0</accession>
<evidence type="ECO:0000256" key="3">
    <source>
        <dbReference type="ARBA" id="ARBA00022692"/>
    </source>
</evidence>
<dbReference type="AlphaFoldDB" id="A0A4V2JSP0"/>
<reference evidence="8 9" key="1">
    <citation type="submission" date="2019-01" db="EMBL/GenBank/DDBJ databases">
        <title>Lactibacter flavus gen. nov., sp. nov., a novel bacterium of the family Propionibacteriaceae isolated from raw milk and dairy products.</title>
        <authorList>
            <person name="Huptas C."/>
            <person name="Wenning M."/>
            <person name="Breitenwieser F."/>
            <person name="Doll E."/>
            <person name="Von Neubeck M."/>
            <person name="Busse H.-J."/>
            <person name="Scherer S."/>
        </authorList>
    </citation>
    <scope>NUCLEOTIDE SEQUENCE [LARGE SCALE GENOMIC DNA]</scope>
    <source>
        <strain evidence="8 9">KCTC 33808</strain>
    </source>
</reference>
<comment type="subcellular location">
    <subcellularLocation>
        <location evidence="1">Cell membrane</location>
        <topology evidence="1">Single-pass membrane protein</topology>
    </subcellularLocation>
</comment>
<keyword evidence="5 6" id="KW-0472">Membrane</keyword>
<dbReference type="PANTHER" id="PTHR33885:SF3">
    <property type="entry name" value="PHAGE SHOCK PROTEIN C"/>
    <property type="match status" value="1"/>
</dbReference>
<dbReference type="GO" id="GO:0005886">
    <property type="term" value="C:plasma membrane"/>
    <property type="evidence" value="ECO:0007669"/>
    <property type="project" value="UniProtKB-SubCell"/>
</dbReference>
<feature type="transmembrane region" description="Helical" evidence="6">
    <location>
        <begin position="293"/>
        <end position="311"/>
    </location>
</feature>
<keyword evidence="3 6" id="KW-0812">Transmembrane</keyword>
<evidence type="ECO:0000313" key="8">
    <source>
        <dbReference type="EMBL" id="TBT87187.1"/>
    </source>
</evidence>
<comment type="caution">
    <text evidence="8">The sequence shown here is derived from an EMBL/GenBank/DDBJ whole genome shotgun (WGS) entry which is preliminary data.</text>
</comment>
<name>A0A4V2JSP0_9ACTN</name>
<dbReference type="Pfam" id="PF04024">
    <property type="entry name" value="PspC"/>
    <property type="match status" value="1"/>
</dbReference>
<sequence>MWSPRPAATPATWARSSGRTRCRGPVGITLNESSFAEASSMHPMLGLTARGTHRGNPDGFRADAGKNGSMPNLPVRVRTDAKLAGVCAALARAWSIDPIIVRVAFVLLAFFTNGFIIAAYAALWALLPERGGQAPLHQLFPATRSWSWPTLVTVVVLVTATVGAAVSGSGPGAFVVLVLAWVILRFGLAGRRTPEPPAASAPLPPPTTPFERVALAWQQRLDNLENGRPADWVPQVEAASSSLYSPAAGPVSRRSPAVRRRGARTWLGVGVGVGSAWTGLAIASALGVVVEPLAWAASALLVLAATLVWSARPARAAYGRPRFLLPLAILVGLGTIPLLTPVAAPTVANVTAPVAMPGTVQNLPIGENVIDLAASPTADETLRYRLDLGDVEVRVPREGNVVVNAHVDLGEIKTPSGDREGMDLDHTWSRVDDPAAPTRTIEVEVGLGEVVVRP</sequence>
<evidence type="ECO:0000256" key="6">
    <source>
        <dbReference type="SAM" id="Phobius"/>
    </source>
</evidence>
<dbReference type="PANTHER" id="PTHR33885">
    <property type="entry name" value="PHAGE SHOCK PROTEIN C"/>
    <property type="match status" value="1"/>
</dbReference>
<feature type="transmembrane region" description="Helical" evidence="6">
    <location>
        <begin position="99"/>
        <end position="127"/>
    </location>
</feature>